<comment type="caution">
    <text evidence="1">The sequence shown here is derived from an EMBL/GenBank/DDBJ whole genome shotgun (WGS) entry which is preliminary data.</text>
</comment>
<organism evidence="1 2">
    <name type="scientific">Aureobasidium pullulans</name>
    <name type="common">Black yeast</name>
    <name type="synonym">Pullularia pullulans</name>
    <dbReference type="NCBI Taxonomy" id="5580"/>
    <lineage>
        <taxon>Eukaryota</taxon>
        <taxon>Fungi</taxon>
        <taxon>Dikarya</taxon>
        <taxon>Ascomycota</taxon>
        <taxon>Pezizomycotina</taxon>
        <taxon>Dothideomycetes</taxon>
        <taxon>Dothideomycetidae</taxon>
        <taxon>Dothideales</taxon>
        <taxon>Saccotheciaceae</taxon>
        <taxon>Aureobasidium</taxon>
    </lineage>
</organism>
<reference evidence="1 2" key="1">
    <citation type="submission" date="2018-10" db="EMBL/GenBank/DDBJ databases">
        <title>Fifty Aureobasidium pullulans genomes reveal a recombining polyextremotolerant generalist.</title>
        <authorList>
            <person name="Gostincar C."/>
            <person name="Turk M."/>
            <person name="Zajc J."/>
            <person name="Gunde-Cimerman N."/>
        </authorList>
    </citation>
    <scope>NUCLEOTIDE SEQUENCE [LARGE SCALE GENOMIC DNA]</scope>
    <source>
        <strain evidence="1 2">EXF-3519</strain>
    </source>
</reference>
<gene>
    <name evidence="1" type="ORF">D6C85_09650</name>
</gene>
<accession>A0A4S8TZL9</accession>
<evidence type="ECO:0000313" key="2">
    <source>
        <dbReference type="Proteomes" id="UP000309734"/>
    </source>
</evidence>
<dbReference type="Proteomes" id="UP000309734">
    <property type="component" value="Unassembled WGS sequence"/>
</dbReference>
<proteinExistence type="predicted"/>
<evidence type="ECO:0000313" key="1">
    <source>
        <dbReference type="EMBL" id="THZ60974.1"/>
    </source>
</evidence>
<sequence length="95" mass="10561">MSATISNPQLDYNYVPGKTTVEENIVDTPKDLTALTVLTAEDLAISVVVHGTRAKVIKYSKKAEKQWDTSKSHILVRGRPTGKTLLDFNIVLYKD</sequence>
<dbReference type="EMBL" id="QZBS01000562">
    <property type="protein sequence ID" value="THZ60974.1"/>
    <property type="molecule type" value="Genomic_DNA"/>
</dbReference>
<dbReference type="AlphaFoldDB" id="A0A4S8TZL9"/>
<name>A0A4S8TZL9_AURPU</name>
<protein>
    <submittedName>
        <fullName evidence="1">Uncharacterized protein</fullName>
    </submittedName>
</protein>